<dbReference type="InterPro" id="IPR045802">
    <property type="entry name" value="GRV2/DNAJC13_N"/>
</dbReference>
<feature type="non-terminal residue" evidence="3">
    <location>
        <position position="1"/>
    </location>
</feature>
<protein>
    <submittedName>
        <fullName evidence="3">DnaJ homolog subfamily C member 13</fullName>
    </submittedName>
</protein>
<dbReference type="AlphaFoldDB" id="A0AA35WF56"/>
<dbReference type="PANTHER" id="PTHR36983">
    <property type="entry name" value="DNAJ HOMOLOG SUBFAMILY C MEMBER 13"/>
    <property type="match status" value="1"/>
</dbReference>
<name>A0AA35WF56_GEOBA</name>
<dbReference type="EMBL" id="CASHTH010001731">
    <property type="protein sequence ID" value="CAI8019163.1"/>
    <property type="molecule type" value="Genomic_DNA"/>
</dbReference>
<dbReference type="Pfam" id="PF19432">
    <property type="entry name" value="RME-8_N"/>
    <property type="match status" value="1"/>
</dbReference>
<keyword evidence="4" id="KW-1185">Reference proteome</keyword>
<dbReference type="GO" id="GO:2000641">
    <property type="term" value="P:regulation of early endosome to late endosome transport"/>
    <property type="evidence" value="ECO:0007669"/>
    <property type="project" value="InterPro"/>
</dbReference>
<dbReference type="GO" id="GO:0010008">
    <property type="term" value="C:endosome membrane"/>
    <property type="evidence" value="ECO:0007669"/>
    <property type="project" value="TreeGrafter"/>
</dbReference>
<evidence type="ECO:0000259" key="2">
    <source>
        <dbReference type="Pfam" id="PF19432"/>
    </source>
</evidence>
<dbReference type="GO" id="GO:0006898">
    <property type="term" value="P:receptor-mediated endocytosis"/>
    <property type="evidence" value="ECO:0007669"/>
    <property type="project" value="TreeGrafter"/>
</dbReference>
<reference evidence="3" key="1">
    <citation type="submission" date="2023-03" db="EMBL/GenBank/DDBJ databases">
        <authorList>
            <person name="Steffen K."/>
            <person name="Cardenas P."/>
        </authorList>
    </citation>
    <scope>NUCLEOTIDE SEQUENCE</scope>
</reference>
<dbReference type="GO" id="GO:0007032">
    <property type="term" value="P:endosome organization"/>
    <property type="evidence" value="ECO:0007669"/>
    <property type="project" value="InterPro"/>
</dbReference>
<proteinExistence type="predicted"/>
<feature type="domain" description="DnaJ homologue subfamily C GRV2/DNAJC13 N-terminal" evidence="2">
    <location>
        <begin position="10"/>
        <end position="107"/>
    </location>
</feature>
<comment type="caution">
    <text evidence="3">The sequence shown here is derived from an EMBL/GenBank/DDBJ whole genome shotgun (WGS) entry which is preliminary data.</text>
</comment>
<dbReference type="PANTHER" id="PTHR36983:SF2">
    <property type="entry name" value="DNAJ HOMOLOG SUBFAMILY C MEMBER 13"/>
    <property type="match status" value="1"/>
</dbReference>
<accession>A0AA35WF56</accession>
<evidence type="ECO:0000313" key="4">
    <source>
        <dbReference type="Proteomes" id="UP001174909"/>
    </source>
</evidence>
<evidence type="ECO:0000256" key="1">
    <source>
        <dbReference type="SAM" id="MobiDB-lite"/>
    </source>
</evidence>
<organism evidence="3 4">
    <name type="scientific">Geodia barretti</name>
    <name type="common">Barrett's horny sponge</name>
    <dbReference type="NCBI Taxonomy" id="519541"/>
    <lineage>
        <taxon>Eukaryota</taxon>
        <taxon>Metazoa</taxon>
        <taxon>Porifera</taxon>
        <taxon>Demospongiae</taxon>
        <taxon>Heteroscleromorpha</taxon>
        <taxon>Tetractinellida</taxon>
        <taxon>Astrophorina</taxon>
        <taxon>Geodiidae</taxon>
        <taxon>Geodia</taxon>
    </lineage>
</organism>
<gene>
    <name evidence="3" type="ORF">GBAR_LOCUS11542</name>
</gene>
<sequence>TSTLPLHRFSDNRLLTHRQLSRHLVGLWVTGNPTANALLHRVLPLGLMQYLKSNEKVPEEADRMHVRDNLKAVQTLSKRRINKLELTLIHWRTRLRSKPQRDATAQRPCDPEEETTADQGGR</sequence>
<feature type="region of interest" description="Disordered" evidence="1">
    <location>
        <begin position="97"/>
        <end position="122"/>
    </location>
</feature>
<evidence type="ECO:0000313" key="3">
    <source>
        <dbReference type="EMBL" id="CAI8019163.1"/>
    </source>
</evidence>
<dbReference type="Proteomes" id="UP001174909">
    <property type="component" value="Unassembled WGS sequence"/>
</dbReference>
<dbReference type="InterPro" id="IPR044978">
    <property type="entry name" value="GRV2/DNAJC13"/>
</dbReference>